<comment type="caution">
    <text evidence="2">The sequence shown here is derived from an EMBL/GenBank/DDBJ whole genome shotgun (WGS) entry which is preliminary data.</text>
</comment>
<protein>
    <submittedName>
        <fullName evidence="2">Uncharacterized protein</fullName>
    </submittedName>
</protein>
<sequence>MLKSIIIVVFSCIFLVKINSIGCKSVSYKTEGGLLVNIIDDCDPKDPTSCGEGKCCSKQTMMYIPEFFGPKPTYTISCQPLTSAGRTCLTDPISTEICPCAHGLTCSPGTVYPMGSCVKY</sequence>
<dbReference type="Gene3D" id="2.10.80.10">
    <property type="entry name" value="Lipase, subunit A"/>
    <property type="match status" value="1"/>
</dbReference>
<feature type="chain" id="PRO_5042819100" evidence="1">
    <location>
        <begin position="21"/>
        <end position="120"/>
    </location>
</feature>
<dbReference type="Proteomes" id="UP001347796">
    <property type="component" value="Unassembled WGS sequence"/>
</dbReference>
<dbReference type="AlphaFoldDB" id="A0AAN8J6H5"/>
<keyword evidence="1" id="KW-0732">Signal</keyword>
<evidence type="ECO:0000313" key="3">
    <source>
        <dbReference type="Proteomes" id="UP001347796"/>
    </source>
</evidence>
<gene>
    <name evidence="2" type="ORF">SNE40_019116</name>
</gene>
<organism evidence="2 3">
    <name type="scientific">Patella caerulea</name>
    <name type="common">Rayed Mediterranean limpet</name>
    <dbReference type="NCBI Taxonomy" id="87958"/>
    <lineage>
        <taxon>Eukaryota</taxon>
        <taxon>Metazoa</taxon>
        <taxon>Spiralia</taxon>
        <taxon>Lophotrochozoa</taxon>
        <taxon>Mollusca</taxon>
        <taxon>Gastropoda</taxon>
        <taxon>Patellogastropoda</taxon>
        <taxon>Patelloidea</taxon>
        <taxon>Patellidae</taxon>
        <taxon>Patella</taxon>
    </lineage>
</organism>
<proteinExistence type="predicted"/>
<keyword evidence="3" id="KW-1185">Reference proteome</keyword>
<feature type="signal peptide" evidence="1">
    <location>
        <begin position="1"/>
        <end position="20"/>
    </location>
</feature>
<evidence type="ECO:0000256" key="1">
    <source>
        <dbReference type="SAM" id="SignalP"/>
    </source>
</evidence>
<accession>A0AAN8J6H5</accession>
<dbReference type="EMBL" id="JAZGQO010000014">
    <property type="protein sequence ID" value="KAK6170812.1"/>
    <property type="molecule type" value="Genomic_DNA"/>
</dbReference>
<reference evidence="2 3" key="1">
    <citation type="submission" date="2024-01" db="EMBL/GenBank/DDBJ databases">
        <title>The genome of the rayed Mediterranean limpet Patella caerulea (Linnaeus, 1758).</title>
        <authorList>
            <person name="Anh-Thu Weber A."/>
            <person name="Halstead-Nussloch G."/>
        </authorList>
    </citation>
    <scope>NUCLEOTIDE SEQUENCE [LARGE SCALE GENOMIC DNA]</scope>
    <source>
        <strain evidence="2">AATW-2023a</strain>
        <tissue evidence="2">Whole specimen</tissue>
    </source>
</reference>
<evidence type="ECO:0000313" key="2">
    <source>
        <dbReference type="EMBL" id="KAK6170812.1"/>
    </source>
</evidence>
<name>A0AAN8J6H5_PATCE</name>